<dbReference type="Pfam" id="PF08305">
    <property type="entry name" value="NPCBM"/>
    <property type="match status" value="1"/>
</dbReference>
<evidence type="ECO:0000259" key="1">
    <source>
        <dbReference type="SMART" id="SM00776"/>
    </source>
</evidence>
<dbReference type="InterPro" id="IPR008979">
    <property type="entry name" value="Galactose-bd-like_sf"/>
</dbReference>
<keyword evidence="3" id="KW-1185">Reference proteome</keyword>
<dbReference type="SMART" id="SM00776">
    <property type="entry name" value="NPCBM"/>
    <property type="match status" value="1"/>
</dbReference>
<dbReference type="InterPro" id="IPR013222">
    <property type="entry name" value="Glyco_hyd_98_carb-bd"/>
</dbReference>
<name>A0A7J0C8B7_9ACTN</name>
<protein>
    <recommendedName>
        <fullName evidence="1">Glycosyl hydrolase family 98 putative carbohydrate-binding module domain-containing protein</fullName>
    </recommendedName>
</protein>
<gene>
    <name evidence="2" type="ORF">Sfulv_32580</name>
</gene>
<dbReference type="Gene3D" id="2.60.120.1060">
    <property type="entry name" value="NPCBM/NEW2 domain"/>
    <property type="match status" value="1"/>
</dbReference>
<dbReference type="Proteomes" id="UP000498980">
    <property type="component" value="Unassembled WGS sequence"/>
</dbReference>
<dbReference type="SUPFAM" id="SSF49785">
    <property type="entry name" value="Galactose-binding domain-like"/>
    <property type="match status" value="1"/>
</dbReference>
<dbReference type="EMBL" id="BLWC01000001">
    <property type="protein sequence ID" value="GFM98447.1"/>
    <property type="molecule type" value="Genomic_DNA"/>
</dbReference>
<organism evidence="2 3">
    <name type="scientific">Streptomyces fulvorobeus</name>
    <dbReference type="NCBI Taxonomy" id="284028"/>
    <lineage>
        <taxon>Bacteria</taxon>
        <taxon>Bacillati</taxon>
        <taxon>Actinomycetota</taxon>
        <taxon>Actinomycetes</taxon>
        <taxon>Kitasatosporales</taxon>
        <taxon>Streptomycetaceae</taxon>
        <taxon>Streptomyces</taxon>
    </lineage>
</organism>
<evidence type="ECO:0000313" key="2">
    <source>
        <dbReference type="EMBL" id="GFM98447.1"/>
    </source>
</evidence>
<accession>A0A7J0C8B7</accession>
<sequence length="159" mass="16890">MSYSAFGDHTEPEVVIGRSSWLWQRSGLSIAATRYARGVTVHANSSVLIELNRRCTRYEAMAGVDDLTMGLGAVRFSVFDGDGARLWRSPVVHGGDAAVPVRVHIAGQQRVHLVVEAAEDTRTAMGTGAGMGKGNGEGVGRAFDAVALADWAESRVSCT</sequence>
<feature type="domain" description="Glycosyl hydrolase family 98 putative carbohydrate-binding module" evidence="1">
    <location>
        <begin position="10"/>
        <end position="158"/>
    </location>
</feature>
<dbReference type="InterPro" id="IPR038637">
    <property type="entry name" value="NPCBM_sf"/>
</dbReference>
<dbReference type="AlphaFoldDB" id="A0A7J0C8B7"/>
<comment type="caution">
    <text evidence="2">The sequence shown here is derived from an EMBL/GenBank/DDBJ whole genome shotgun (WGS) entry which is preliminary data.</text>
</comment>
<evidence type="ECO:0000313" key="3">
    <source>
        <dbReference type="Proteomes" id="UP000498980"/>
    </source>
</evidence>
<reference evidence="2 3" key="1">
    <citation type="submission" date="2020-05" db="EMBL/GenBank/DDBJ databases">
        <title>Whole genome shotgun sequence of Streptomyces fulvorobeus NBRC 15897.</title>
        <authorList>
            <person name="Komaki H."/>
            <person name="Tamura T."/>
        </authorList>
    </citation>
    <scope>NUCLEOTIDE SEQUENCE [LARGE SCALE GENOMIC DNA]</scope>
    <source>
        <strain evidence="2 3">NBRC 15897</strain>
    </source>
</reference>
<proteinExistence type="predicted"/>